<dbReference type="SUPFAM" id="SSF56219">
    <property type="entry name" value="DNase I-like"/>
    <property type="match status" value="1"/>
</dbReference>
<feature type="domain" description="Endonuclease/exonuclease/phosphatase" evidence="8">
    <location>
        <begin position="6"/>
        <end position="250"/>
    </location>
</feature>
<dbReference type="PROSITE" id="PS51435">
    <property type="entry name" value="AP_NUCLEASE_F1_4"/>
    <property type="match status" value="1"/>
</dbReference>
<feature type="binding site" evidence="6">
    <location>
        <position position="249"/>
    </location>
    <ligand>
        <name>Mg(2+)</name>
        <dbReference type="ChEBI" id="CHEBI:18420"/>
        <label>1</label>
    </ligand>
</feature>
<gene>
    <name evidence="9" type="ORF">SAMN02745123_01966</name>
</gene>
<keyword evidence="10" id="KW-1185">Reference proteome</keyword>
<keyword evidence="6" id="KW-0464">Manganese</keyword>
<evidence type="ECO:0000256" key="1">
    <source>
        <dbReference type="ARBA" id="ARBA00007092"/>
    </source>
</evidence>
<dbReference type="NCBIfam" id="TIGR00195">
    <property type="entry name" value="exoDNase_III"/>
    <property type="match status" value="1"/>
</dbReference>
<dbReference type="Gene3D" id="3.60.10.10">
    <property type="entry name" value="Endonuclease/exonuclease/phosphatase"/>
    <property type="match status" value="1"/>
</dbReference>
<evidence type="ECO:0000256" key="6">
    <source>
        <dbReference type="PIRSR" id="PIRSR604808-2"/>
    </source>
</evidence>
<feature type="site" description="Transition state stabilizer" evidence="7">
    <location>
        <position position="150"/>
    </location>
</feature>
<dbReference type="Proteomes" id="UP000183997">
    <property type="component" value="Unassembled WGS sequence"/>
</dbReference>
<accession>A0A1M6SQP2</accession>
<proteinExistence type="inferred from homology"/>
<comment type="similarity">
    <text evidence="1">Belongs to the DNA repair enzymes AP/ExoA family.</text>
</comment>
<feature type="binding site" evidence="6">
    <location>
        <position position="36"/>
    </location>
    <ligand>
        <name>Mg(2+)</name>
        <dbReference type="ChEBI" id="CHEBI:18420"/>
        <label>1</label>
    </ligand>
</feature>
<dbReference type="Pfam" id="PF03372">
    <property type="entry name" value="Exo_endo_phos"/>
    <property type="match status" value="1"/>
</dbReference>
<dbReference type="GO" id="GO:0008311">
    <property type="term" value="F:double-stranded DNA 3'-5' DNA exonuclease activity"/>
    <property type="evidence" value="ECO:0007669"/>
    <property type="project" value="InterPro"/>
</dbReference>
<feature type="binding site" evidence="6">
    <location>
        <position position="250"/>
    </location>
    <ligand>
        <name>Mg(2+)</name>
        <dbReference type="ChEBI" id="CHEBI:18420"/>
        <label>1</label>
    </ligand>
</feature>
<dbReference type="InterPro" id="IPR004808">
    <property type="entry name" value="AP_endonuc_1"/>
</dbReference>
<dbReference type="PANTHER" id="PTHR43250:SF2">
    <property type="entry name" value="EXODEOXYRIBONUCLEASE III"/>
    <property type="match status" value="1"/>
</dbReference>
<reference evidence="10" key="1">
    <citation type="submission" date="2016-11" db="EMBL/GenBank/DDBJ databases">
        <authorList>
            <person name="Varghese N."/>
            <person name="Submissions S."/>
        </authorList>
    </citation>
    <scope>NUCLEOTIDE SEQUENCE [LARGE SCALE GENOMIC DNA]</scope>
    <source>
        <strain evidence="10">DSM 10349</strain>
    </source>
</reference>
<evidence type="ECO:0000256" key="5">
    <source>
        <dbReference type="PIRSR" id="PIRSR604808-1"/>
    </source>
</evidence>
<comment type="cofactor">
    <cofactor evidence="6">
        <name>Mg(2+)</name>
        <dbReference type="ChEBI" id="CHEBI:18420"/>
    </cofactor>
    <cofactor evidence="6">
        <name>Mn(2+)</name>
        <dbReference type="ChEBI" id="CHEBI:29035"/>
    </cofactor>
    <text evidence="6">Probably binds two magnesium or manganese ions per subunit.</text>
</comment>
<sequence>MIFRAASFNINSIRSRKEMLLRWLEQNQLDVICLQETKVKDEDFPMADFKEAGYQALFKGQKSYNGVAIFSPHEVTPIDSNLGDVAETGEARLIAASVKGVNVINTYIPQGQSPDSERFQYKINWIKALRDYFDSNFAPDQLVLWMGDFNVAPEPIDVHHPEKMLGKVGFHPAEHQALQYVKDWGFQDVFRLHQPEGKQFTFWDYRIPKVLERNLGWRIDHIWATEPLAKCSIKSWIDIEPRYQPKPSDHTFILAEFALPE</sequence>
<dbReference type="InterPro" id="IPR037493">
    <property type="entry name" value="ExoIII-like"/>
</dbReference>
<keyword evidence="3" id="KW-0378">Hydrolase</keyword>
<evidence type="ECO:0000256" key="4">
    <source>
        <dbReference type="ARBA" id="ARBA00022842"/>
    </source>
</evidence>
<dbReference type="STRING" id="1121421.SAMN02745123_01966"/>
<feature type="active site" evidence="5">
    <location>
        <position position="107"/>
    </location>
</feature>
<dbReference type="OrthoDB" id="9803914at2"/>
<dbReference type="RefSeq" id="WP_072913694.1">
    <property type="nucleotide sequence ID" value="NZ_FRAR01000014.1"/>
</dbReference>
<dbReference type="PANTHER" id="PTHR43250">
    <property type="entry name" value="EXODEOXYRIBONUCLEASE III"/>
    <property type="match status" value="1"/>
</dbReference>
<evidence type="ECO:0000256" key="3">
    <source>
        <dbReference type="ARBA" id="ARBA00022801"/>
    </source>
</evidence>
<evidence type="ECO:0000259" key="8">
    <source>
        <dbReference type="Pfam" id="PF03372"/>
    </source>
</evidence>
<feature type="site" description="Interaction with DNA substrate" evidence="7">
    <location>
        <position position="250"/>
    </location>
</feature>
<evidence type="ECO:0000313" key="9">
    <source>
        <dbReference type="EMBL" id="SHK47064.1"/>
    </source>
</evidence>
<organism evidence="9 10">
    <name type="scientific">Desulforamulus aeronauticus DSM 10349</name>
    <dbReference type="NCBI Taxonomy" id="1121421"/>
    <lineage>
        <taxon>Bacteria</taxon>
        <taxon>Bacillati</taxon>
        <taxon>Bacillota</taxon>
        <taxon>Clostridia</taxon>
        <taxon>Eubacteriales</taxon>
        <taxon>Peptococcaceae</taxon>
        <taxon>Desulforamulus</taxon>
    </lineage>
</organism>
<dbReference type="NCBIfam" id="TIGR00633">
    <property type="entry name" value="xth"/>
    <property type="match status" value="1"/>
</dbReference>
<feature type="binding site" evidence="6">
    <location>
        <position position="9"/>
    </location>
    <ligand>
        <name>Mg(2+)</name>
        <dbReference type="ChEBI" id="CHEBI:18420"/>
        <label>1</label>
    </ligand>
</feature>
<dbReference type="GO" id="GO:0046872">
    <property type="term" value="F:metal ion binding"/>
    <property type="evidence" value="ECO:0007669"/>
    <property type="project" value="UniProtKB-KW"/>
</dbReference>
<feature type="binding site" evidence="6">
    <location>
        <position position="148"/>
    </location>
    <ligand>
        <name>Mg(2+)</name>
        <dbReference type="ChEBI" id="CHEBI:18420"/>
        <label>1</label>
    </ligand>
</feature>
<protein>
    <submittedName>
        <fullName evidence="9">Exodeoxyribonuclease III</fullName>
    </submittedName>
</protein>
<dbReference type="CDD" id="cd09086">
    <property type="entry name" value="ExoIII-like_AP-endo"/>
    <property type="match status" value="1"/>
</dbReference>
<dbReference type="AlphaFoldDB" id="A0A1M6SQP2"/>
<feature type="site" description="Important for catalytic activity" evidence="7">
    <location>
        <position position="220"/>
    </location>
</feature>
<dbReference type="GO" id="GO:0006281">
    <property type="term" value="P:DNA repair"/>
    <property type="evidence" value="ECO:0007669"/>
    <property type="project" value="InterPro"/>
</dbReference>
<feature type="active site" description="Proton donor/acceptor" evidence="5">
    <location>
        <position position="148"/>
    </location>
</feature>
<dbReference type="EMBL" id="FRAR01000014">
    <property type="protein sequence ID" value="SHK47064.1"/>
    <property type="molecule type" value="Genomic_DNA"/>
</dbReference>
<evidence type="ECO:0000313" key="10">
    <source>
        <dbReference type="Proteomes" id="UP000183997"/>
    </source>
</evidence>
<feature type="binding site" evidence="6">
    <location>
        <position position="150"/>
    </location>
    <ligand>
        <name>Mg(2+)</name>
        <dbReference type="ChEBI" id="CHEBI:18420"/>
        <label>1</label>
    </ligand>
</feature>
<name>A0A1M6SQP2_9FIRM</name>
<evidence type="ECO:0000256" key="2">
    <source>
        <dbReference type="ARBA" id="ARBA00022723"/>
    </source>
</evidence>
<feature type="active site" description="Proton acceptor" evidence="5">
    <location>
        <position position="250"/>
    </location>
</feature>
<dbReference type="InterPro" id="IPR005135">
    <property type="entry name" value="Endo/exonuclease/phosphatase"/>
</dbReference>
<dbReference type="InterPro" id="IPR036691">
    <property type="entry name" value="Endo/exonu/phosph_ase_sf"/>
</dbReference>
<keyword evidence="2 6" id="KW-0479">Metal-binding</keyword>
<evidence type="ECO:0000256" key="7">
    <source>
        <dbReference type="PIRSR" id="PIRSR604808-3"/>
    </source>
</evidence>
<keyword evidence="4 6" id="KW-0460">Magnesium</keyword>